<dbReference type="EMBL" id="FMVT01000006">
    <property type="protein sequence ID" value="SCY61571.1"/>
    <property type="molecule type" value="Genomic_DNA"/>
</dbReference>
<dbReference type="OrthoDB" id="7875220at2"/>
<dbReference type="Proteomes" id="UP000199502">
    <property type="component" value="Unassembled WGS sequence"/>
</dbReference>
<gene>
    <name evidence="1" type="ORF">SAMN05660710_02109</name>
</gene>
<keyword evidence="2" id="KW-1185">Reference proteome</keyword>
<reference evidence="1 2" key="1">
    <citation type="submission" date="2016-10" db="EMBL/GenBank/DDBJ databases">
        <authorList>
            <person name="de Groot N.N."/>
        </authorList>
    </citation>
    <scope>NUCLEOTIDE SEQUENCE [LARGE SCALE GENOMIC DNA]</scope>
    <source>
        <strain evidence="1 2">CGMCC 1.8925</strain>
    </source>
</reference>
<evidence type="ECO:0000313" key="1">
    <source>
        <dbReference type="EMBL" id="SCY61571.1"/>
    </source>
</evidence>
<organism evidence="1 2">
    <name type="scientific">Paracoccus tibetensis</name>
    <dbReference type="NCBI Taxonomy" id="336292"/>
    <lineage>
        <taxon>Bacteria</taxon>
        <taxon>Pseudomonadati</taxon>
        <taxon>Pseudomonadota</taxon>
        <taxon>Alphaproteobacteria</taxon>
        <taxon>Rhodobacterales</taxon>
        <taxon>Paracoccaceae</taxon>
        <taxon>Paracoccus</taxon>
    </lineage>
</organism>
<evidence type="ECO:0008006" key="3">
    <source>
        <dbReference type="Google" id="ProtNLM"/>
    </source>
</evidence>
<dbReference type="AlphaFoldDB" id="A0A1G5HD16"/>
<dbReference type="STRING" id="336292.SAMN05660710_02109"/>
<name>A0A1G5HD16_9RHOB</name>
<proteinExistence type="predicted"/>
<sequence length="140" mass="15109">MPHYRSTYRAVVRAALAATPALAGITVLRVWPGSIDAAALPILGVLTPQEPSVLDSQNSSERRTLLQVALRREGGEDIEDRLDEDSAVIEALVLAALRSPEIGVALEETTIVSHSQSRAYVGTLVMSFRVLSWQPASIFS</sequence>
<protein>
    <recommendedName>
        <fullName evidence="3">DUF3168 domain-containing protein</fullName>
    </recommendedName>
</protein>
<accession>A0A1G5HD16</accession>
<evidence type="ECO:0000313" key="2">
    <source>
        <dbReference type="Proteomes" id="UP000199502"/>
    </source>
</evidence>
<dbReference type="RefSeq" id="WP_090743653.1">
    <property type="nucleotide sequence ID" value="NZ_FMVT01000006.1"/>
</dbReference>